<keyword evidence="8" id="KW-0675">Receptor</keyword>
<dbReference type="GO" id="GO:0009897">
    <property type="term" value="C:external side of plasma membrane"/>
    <property type="evidence" value="ECO:0007669"/>
    <property type="project" value="TreeGrafter"/>
</dbReference>
<dbReference type="InterPro" id="IPR051713">
    <property type="entry name" value="T-cell_Activation_Regulation"/>
</dbReference>
<evidence type="ECO:0000256" key="4">
    <source>
        <dbReference type="ARBA" id="ARBA00022729"/>
    </source>
</evidence>
<evidence type="ECO:0000256" key="2">
    <source>
        <dbReference type="ARBA" id="ARBA00022475"/>
    </source>
</evidence>
<feature type="chain" id="PRO_5004243787" evidence="12">
    <location>
        <begin position="20"/>
        <end position="348"/>
    </location>
</feature>
<evidence type="ECO:0000256" key="10">
    <source>
        <dbReference type="ARBA" id="ARBA00023319"/>
    </source>
</evidence>
<dbReference type="InterPro" id="IPR013783">
    <property type="entry name" value="Ig-like_fold"/>
</dbReference>
<organism evidence="14">
    <name type="scientific">Tetraodon nigroviridis</name>
    <name type="common">Spotted green pufferfish</name>
    <name type="synonym">Chelonodon nigroviridis</name>
    <dbReference type="NCBI Taxonomy" id="99883"/>
    <lineage>
        <taxon>Eukaryota</taxon>
        <taxon>Metazoa</taxon>
        <taxon>Chordata</taxon>
        <taxon>Craniata</taxon>
        <taxon>Vertebrata</taxon>
        <taxon>Euteleostomi</taxon>
        <taxon>Actinopterygii</taxon>
        <taxon>Neopterygii</taxon>
        <taxon>Teleostei</taxon>
        <taxon>Neoteleostei</taxon>
        <taxon>Acanthomorphata</taxon>
        <taxon>Eupercaria</taxon>
        <taxon>Tetraodontiformes</taxon>
        <taxon>Tetradontoidea</taxon>
        <taxon>Tetraodontidae</taxon>
        <taxon>Tetraodon</taxon>
    </lineage>
</organism>
<reference evidence="14" key="1">
    <citation type="journal article" date="2004" name="Nature">
        <title>Genome duplication in the teleost fish Tetraodon nigroviridis reveals the early vertebrate proto-karyotype.</title>
        <authorList>
            <person name="Jaillon O."/>
            <person name="Aury J.-M."/>
            <person name="Brunet F."/>
            <person name="Petit J.-L."/>
            <person name="Stange-Thomann N."/>
            <person name="Mauceli E."/>
            <person name="Bouneau L."/>
            <person name="Fischer C."/>
            <person name="Ozouf-Costaz C."/>
            <person name="Bernot A."/>
            <person name="Nicaud S."/>
            <person name="Jaffe D."/>
            <person name="Fisher S."/>
            <person name="Lutfalla G."/>
            <person name="Dossat C."/>
            <person name="Segurens B."/>
            <person name="Dasilva C."/>
            <person name="Salanoubat M."/>
            <person name="Levy M."/>
            <person name="Boudet N."/>
            <person name="Castellano S."/>
            <person name="Anthouard V."/>
            <person name="Jubin C."/>
            <person name="Castelli V."/>
            <person name="Katinka M."/>
            <person name="Vacherie B."/>
            <person name="Biemont C."/>
            <person name="Skalli Z."/>
            <person name="Cattolico L."/>
            <person name="Poulain J."/>
            <person name="De Berardinis V."/>
            <person name="Cruaud C."/>
            <person name="Duprat S."/>
            <person name="Brottier P."/>
            <person name="Coutanceau J.-P."/>
            <person name="Gouzy J."/>
            <person name="Parra G."/>
            <person name="Lardier G."/>
            <person name="Chapple C."/>
            <person name="McKernan K.J."/>
            <person name="McEwan P."/>
            <person name="Bosak S."/>
            <person name="Kellis M."/>
            <person name="Volff J.-N."/>
            <person name="Guigo R."/>
            <person name="Zody M.C."/>
            <person name="Mesirov J."/>
            <person name="Lindblad-Toh K."/>
            <person name="Birren B."/>
            <person name="Nusbaum C."/>
            <person name="Kahn D."/>
            <person name="Robinson-Rechavi M."/>
            <person name="Laudet V."/>
            <person name="Schachter V."/>
            <person name="Quetier F."/>
            <person name="Saurin W."/>
            <person name="Scarpelli C."/>
            <person name="Wincker P."/>
            <person name="Lander E.S."/>
            <person name="Weissenbach J."/>
            <person name="Roest Crollius H."/>
        </authorList>
    </citation>
    <scope>NUCLEOTIDE SEQUENCE [LARGE SCALE GENOMIC DNA]</scope>
</reference>
<comment type="subcellular location">
    <subcellularLocation>
        <location evidence="1">Cell membrane</location>
        <topology evidence="1">Single-pass type I membrane protein</topology>
    </subcellularLocation>
</comment>
<proteinExistence type="predicted"/>
<dbReference type="SUPFAM" id="SSF48726">
    <property type="entry name" value="Immunoglobulin"/>
    <property type="match status" value="3"/>
</dbReference>
<evidence type="ECO:0000256" key="9">
    <source>
        <dbReference type="ARBA" id="ARBA00023180"/>
    </source>
</evidence>
<evidence type="ECO:0000256" key="8">
    <source>
        <dbReference type="ARBA" id="ARBA00023170"/>
    </source>
</evidence>
<protein>
    <submittedName>
        <fullName evidence="14">(spotted green pufferfish) hypothetical protein</fullName>
    </submittedName>
</protein>
<evidence type="ECO:0000313" key="14">
    <source>
        <dbReference type="EMBL" id="CAF98745.1"/>
    </source>
</evidence>
<keyword evidence="4 12" id="KW-0732">Signal</keyword>
<keyword evidence="7" id="KW-1015">Disulfide bond</keyword>
<name>Q4SKT7_TETNG</name>
<feature type="compositionally biased region" description="Basic residues" evidence="11">
    <location>
        <begin position="339"/>
        <end position="348"/>
    </location>
</feature>
<evidence type="ECO:0000256" key="5">
    <source>
        <dbReference type="ARBA" id="ARBA00022989"/>
    </source>
</evidence>
<dbReference type="KEGG" id="tng:GSTEN00016558G001"/>
<evidence type="ECO:0000259" key="13">
    <source>
        <dbReference type="PROSITE" id="PS50835"/>
    </source>
</evidence>
<evidence type="ECO:0000256" key="1">
    <source>
        <dbReference type="ARBA" id="ARBA00004251"/>
    </source>
</evidence>
<dbReference type="AlphaFoldDB" id="Q4SKT7"/>
<dbReference type="PANTHER" id="PTHR25466:SF14">
    <property type="entry name" value="BUTYROPHILIN SUBFAMILY 2 MEMBER A2-LIKE-RELATED"/>
    <property type="match status" value="1"/>
</dbReference>
<evidence type="ECO:0000256" key="6">
    <source>
        <dbReference type="ARBA" id="ARBA00023136"/>
    </source>
</evidence>
<dbReference type="GO" id="GO:0071222">
    <property type="term" value="P:cellular response to lipopolysaccharide"/>
    <property type="evidence" value="ECO:0007669"/>
    <property type="project" value="TreeGrafter"/>
</dbReference>
<accession>Q4SKT7</accession>
<dbReference type="GO" id="GO:0042102">
    <property type="term" value="P:positive regulation of T cell proliferation"/>
    <property type="evidence" value="ECO:0007669"/>
    <property type="project" value="TreeGrafter"/>
</dbReference>
<dbReference type="PROSITE" id="PS50835">
    <property type="entry name" value="IG_LIKE"/>
    <property type="match status" value="2"/>
</dbReference>
<feature type="compositionally biased region" description="Basic and acidic residues" evidence="11">
    <location>
        <begin position="316"/>
        <end position="338"/>
    </location>
</feature>
<keyword evidence="2" id="KW-1003">Cell membrane</keyword>
<dbReference type="PANTHER" id="PTHR25466">
    <property type="entry name" value="T-LYMPHOCYTE ACTIVATION ANTIGEN"/>
    <property type="match status" value="1"/>
</dbReference>
<dbReference type="InterPro" id="IPR003599">
    <property type="entry name" value="Ig_sub"/>
</dbReference>
<dbReference type="EMBL" id="CAAE01014565">
    <property type="protein sequence ID" value="CAF98745.1"/>
    <property type="molecule type" value="Genomic_DNA"/>
</dbReference>
<keyword evidence="9" id="KW-0325">Glycoprotein</keyword>
<gene>
    <name evidence="14" type="ORF">GSTENG00016558001</name>
</gene>
<dbReference type="SMART" id="SM00409">
    <property type="entry name" value="IG"/>
    <property type="match status" value="2"/>
</dbReference>
<keyword evidence="5" id="KW-1133">Transmembrane helix</keyword>
<evidence type="ECO:0000256" key="3">
    <source>
        <dbReference type="ARBA" id="ARBA00022692"/>
    </source>
</evidence>
<dbReference type="GO" id="GO:0007166">
    <property type="term" value="P:cell surface receptor signaling pathway"/>
    <property type="evidence" value="ECO:0007669"/>
    <property type="project" value="TreeGrafter"/>
</dbReference>
<evidence type="ECO:0000256" key="11">
    <source>
        <dbReference type="SAM" id="MobiDB-lite"/>
    </source>
</evidence>
<dbReference type="InterPro" id="IPR036179">
    <property type="entry name" value="Ig-like_dom_sf"/>
</dbReference>
<evidence type="ECO:0000256" key="7">
    <source>
        <dbReference type="ARBA" id="ARBA00023157"/>
    </source>
</evidence>
<feature type="signal peptide" evidence="12">
    <location>
        <begin position="1"/>
        <end position="19"/>
    </location>
</feature>
<comment type="caution">
    <text evidence="14">The sequence shown here is derived from an EMBL/GenBank/DDBJ whole genome shotgun (WGS) entry which is preliminary data.</text>
</comment>
<dbReference type="InterPro" id="IPR007110">
    <property type="entry name" value="Ig-like_dom"/>
</dbReference>
<keyword evidence="10" id="KW-0393">Immunoglobulin domain</keyword>
<feature type="region of interest" description="Disordered" evidence="11">
    <location>
        <begin position="316"/>
        <end position="348"/>
    </location>
</feature>
<reference evidence="14" key="2">
    <citation type="submission" date="2004-02" db="EMBL/GenBank/DDBJ databases">
        <authorList>
            <consortium name="Genoscope"/>
            <consortium name="Whitehead Institute Centre for Genome Research"/>
        </authorList>
    </citation>
    <scope>NUCLEOTIDE SEQUENCE</scope>
</reference>
<feature type="domain" description="Ig-like" evidence="13">
    <location>
        <begin position="201"/>
        <end position="314"/>
    </location>
</feature>
<feature type="domain" description="Ig-like" evidence="13">
    <location>
        <begin position="23"/>
        <end position="115"/>
    </location>
</feature>
<dbReference type="InterPro" id="IPR013106">
    <property type="entry name" value="Ig_V-set"/>
</dbReference>
<evidence type="ECO:0000256" key="12">
    <source>
        <dbReference type="SAM" id="SignalP"/>
    </source>
</evidence>
<dbReference type="Gene3D" id="2.60.40.10">
    <property type="entry name" value="Immunoglobulins"/>
    <property type="match status" value="3"/>
</dbReference>
<dbReference type="GO" id="GO:0031295">
    <property type="term" value="P:T cell costimulation"/>
    <property type="evidence" value="ECO:0007669"/>
    <property type="project" value="TreeGrafter"/>
</dbReference>
<dbReference type="OrthoDB" id="9983389at2759"/>
<keyword evidence="3" id="KW-0812">Transmembrane</keyword>
<dbReference type="Pfam" id="PF07686">
    <property type="entry name" value="V-set"/>
    <property type="match status" value="2"/>
</dbReference>
<sequence>MSAIHTWACLLLWIGFSVQDKTPDVTVVCAVAEDCALPCSFQPSSNETVRWFRQDVVVYTLEGGDSGKVHTGHEHLSVYPPLVSHGNATLIIRRSGLKDRGTYRCHVTTSEREHSAKVIVKVEELSRLSGYEEMKCTVHNVFPAPRVTWATEPRTFEELRPVTRKLSDKHGLYTVDSRLRRLNAHPDLLYICRASSSYGGPAWTTSLRVREIRGTQGRDLTLPCKAPEYLNHPHLQWSFSGGENPSRIVTYDPKSGHSTSSPAWGNHVELDKFRVEFGDGSLRLMDPRHSQHTGSFVCVFSTPHSTHTERNHVTIDKLGGEDTNKSLPAEKEEQDNKYQHLKKQTFWK</sequence>
<dbReference type="GO" id="GO:0006955">
    <property type="term" value="P:immune response"/>
    <property type="evidence" value="ECO:0007669"/>
    <property type="project" value="TreeGrafter"/>
</dbReference>
<dbReference type="GO" id="GO:0042130">
    <property type="term" value="P:negative regulation of T cell proliferation"/>
    <property type="evidence" value="ECO:0007669"/>
    <property type="project" value="TreeGrafter"/>
</dbReference>
<keyword evidence="6" id="KW-0472">Membrane</keyword>